<dbReference type="SMART" id="SM00387">
    <property type="entry name" value="HATPase_c"/>
    <property type="match status" value="1"/>
</dbReference>
<dbReference type="SMART" id="SM00388">
    <property type="entry name" value="HisKA"/>
    <property type="match status" value="1"/>
</dbReference>
<dbReference type="CDD" id="cd00082">
    <property type="entry name" value="HisKA"/>
    <property type="match status" value="1"/>
</dbReference>
<dbReference type="InterPro" id="IPR036097">
    <property type="entry name" value="HisK_dim/P_sf"/>
</dbReference>
<dbReference type="Pfam" id="PF00512">
    <property type="entry name" value="HisKA"/>
    <property type="match status" value="1"/>
</dbReference>
<evidence type="ECO:0000259" key="7">
    <source>
        <dbReference type="PROSITE" id="PS50110"/>
    </source>
</evidence>
<dbReference type="PROSITE" id="PS50110">
    <property type="entry name" value="RESPONSE_REGULATORY"/>
    <property type="match status" value="1"/>
</dbReference>
<evidence type="ECO:0000256" key="5">
    <source>
        <dbReference type="SAM" id="Coils"/>
    </source>
</evidence>
<dbReference type="InterPro" id="IPR003594">
    <property type="entry name" value="HATPase_dom"/>
</dbReference>
<dbReference type="InterPro" id="IPR011006">
    <property type="entry name" value="CheY-like_superfamily"/>
</dbReference>
<keyword evidence="8" id="KW-0808">Transferase</keyword>
<dbReference type="SUPFAM" id="SSF52172">
    <property type="entry name" value="CheY-like"/>
    <property type="match status" value="1"/>
</dbReference>
<keyword evidence="9" id="KW-1185">Reference proteome</keyword>
<dbReference type="Gene3D" id="1.10.287.130">
    <property type="match status" value="1"/>
</dbReference>
<dbReference type="EMBL" id="CP061800">
    <property type="protein sequence ID" value="QTA91872.1"/>
    <property type="molecule type" value="Genomic_DNA"/>
</dbReference>
<evidence type="ECO:0000313" key="9">
    <source>
        <dbReference type="Proteomes" id="UP000663722"/>
    </source>
</evidence>
<dbReference type="SUPFAM" id="SSF47384">
    <property type="entry name" value="Homodimeric domain of signal transducing histidine kinase"/>
    <property type="match status" value="1"/>
</dbReference>
<dbReference type="PROSITE" id="PS50109">
    <property type="entry name" value="HIS_KIN"/>
    <property type="match status" value="1"/>
</dbReference>
<sequence length="376" mass="42274">MTSKNKILVVDDSPLVVEAISNILETEYLVEKAYSGDDALKTLQTFRPDMLLLDIIMPGMDGYEVCRQIRADGSFGFIKIIMVSSRTMLEQRLEGYNAGADDYISKPFDKEELLAKVRVFMRLKSVEDQLQELNETLNEQVRVRTRQLIDAEKMAVIGRYAAGIVHNLNNPLQAIMGSAQLLAMKYPDNRNIMILRKAAVQMKHIISTILTTSRRESKAEFLDIDLNEVLKDQIELLRSNPFFKHEIQTKLNIKPLPPYRCVYAHFSQGLGNLIKNAADAMYKSNIKLLSITTLAEDKAILIKISDTGHGIPEERKEKIFNPFFTTKPLTASDDRPTGTGLGLASSKEMIESYGGKILVESQVGKGTTFTVRLPIN</sequence>
<keyword evidence="5" id="KW-0175">Coiled coil</keyword>
<dbReference type="InterPro" id="IPR001789">
    <property type="entry name" value="Sig_transdc_resp-reg_receiver"/>
</dbReference>
<evidence type="ECO:0000256" key="3">
    <source>
        <dbReference type="ARBA" id="ARBA00022553"/>
    </source>
</evidence>
<evidence type="ECO:0000313" key="8">
    <source>
        <dbReference type="EMBL" id="QTA91872.1"/>
    </source>
</evidence>
<dbReference type="AlphaFoldDB" id="A0A975GSG0"/>
<dbReference type="InterPro" id="IPR004358">
    <property type="entry name" value="Sig_transdc_His_kin-like_C"/>
</dbReference>
<protein>
    <recommendedName>
        <fullName evidence="2">histidine kinase</fullName>
        <ecNumber evidence="2">2.7.13.3</ecNumber>
    </recommendedName>
</protein>
<dbReference type="Gene3D" id="3.40.50.2300">
    <property type="match status" value="1"/>
</dbReference>
<dbReference type="PRINTS" id="PR00344">
    <property type="entry name" value="BCTRLSENSOR"/>
</dbReference>
<dbReference type="Pfam" id="PF00072">
    <property type="entry name" value="Response_reg"/>
    <property type="match status" value="1"/>
</dbReference>
<organism evidence="8 9">
    <name type="scientific">Desulfonema magnum</name>
    <dbReference type="NCBI Taxonomy" id="45655"/>
    <lineage>
        <taxon>Bacteria</taxon>
        <taxon>Pseudomonadati</taxon>
        <taxon>Thermodesulfobacteriota</taxon>
        <taxon>Desulfobacteria</taxon>
        <taxon>Desulfobacterales</taxon>
        <taxon>Desulfococcaceae</taxon>
        <taxon>Desulfonema</taxon>
    </lineage>
</organism>
<comment type="catalytic activity">
    <reaction evidence="1">
        <text>ATP + protein L-histidine = ADP + protein N-phospho-L-histidine.</text>
        <dbReference type="EC" id="2.7.13.3"/>
    </reaction>
</comment>
<dbReference type="SMART" id="SM00448">
    <property type="entry name" value="REC"/>
    <property type="match status" value="1"/>
</dbReference>
<feature type="modified residue" description="4-aspartylphosphate" evidence="4">
    <location>
        <position position="54"/>
    </location>
</feature>
<dbReference type="Proteomes" id="UP000663722">
    <property type="component" value="Chromosome"/>
</dbReference>
<dbReference type="GO" id="GO:0000155">
    <property type="term" value="F:phosphorelay sensor kinase activity"/>
    <property type="evidence" value="ECO:0007669"/>
    <property type="project" value="InterPro"/>
</dbReference>
<accession>A0A975GSG0</accession>
<dbReference type="CDD" id="cd17574">
    <property type="entry name" value="REC_OmpR"/>
    <property type="match status" value="1"/>
</dbReference>
<keyword evidence="3 4" id="KW-0597">Phosphoprotein</keyword>
<dbReference type="InterPro" id="IPR036890">
    <property type="entry name" value="HATPase_C_sf"/>
</dbReference>
<evidence type="ECO:0000259" key="6">
    <source>
        <dbReference type="PROSITE" id="PS50109"/>
    </source>
</evidence>
<dbReference type="EC" id="2.7.13.3" evidence="2"/>
<proteinExistence type="predicted"/>
<feature type="coiled-coil region" evidence="5">
    <location>
        <begin position="116"/>
        <end position="143"/>
    </location>
</feature>
<gene>
    <name evidence="8" type="ORF">dnm_079460</name>
</gene>
<evidence type="ECO:0000256" key="2">
    <source>
        <dbReference type="ARBA" id="ARBA00012438"/>
    </source>
</evidence>
<dbReference type="PANTHER" id="PTHR43547:SF2">
    <property type="entry name" value="HYBRID SIGNAL TRANSDUCTION HISTIDINE KINASE C"/>
    <property type="match status" value="1"/>
</dbReference>
<dbReference type="Pfam" id="PF02518">
    <property type="entry name" value="HATPase_c"/>
    <property type="match status" value="1"/>
</dbReference>
<feature type="domain" description="Response regulatory" evidence="7">
    <location>
        <begin position="6"/>
        <end position="121"/>
    </location>
</feature>
<evidence type="ECO:0000256" key="1">
    <source>
        <dbReference type="ARBA" id="ARBA00000085"/>
    </source>
</evidence>
<evidence type="ECO:0000256" key="4">
    <source>
        <dbReference type="PROSITE-ProRule" id="PRU00169"/>
    </source>
</evidence>
<name>A0A975GSG0_9BACT</name>
<dbReference type="Gene3D" id="3.30.565.10">
    <property type="entry name" value="Histidine kinase-like ATPase, C-terminal domain"/>
    <property type="match status" value="1"/>
</dbReference>
<dbReference type="KEGG" id="dmm:dnm_079460"/>
<dbReference type="InterPro" id="IPR003661">
    <property type="entry name" value="HisK_dim/P_dom"/>
</dbReference>
<feature type="domain" description="Histidine kinase" evidence="6">
    <location>
        <begin position="163"/>
        <end position="376"/>
    </location>
</feature>
<dbReference type="SUPFAM" id="SSF55874">
    <property type="entry name" value="ATPase domain of HSP90 chaperone/DNA topoisomerase II/histidine kinase"/>
    <property type="match status" value="1"/>
</dbReference>
<dbReference type="InterPro" id="IPR005467">
    <property type="entry name" value="His_kinase_dom"/>
</dbReference>
<dbReference type="PANTHER" id="PTHR43547">
    <property type="entry name" value="TWO-COMPONENT HISTIDINE KINASE"/>
    <property type="match status" value="1"/>
</dbReference>
<keyword evidence="8" id="KW-0418">Kinase</keyword>
<reference evidence="8" key="1">
    <citation type="journal article" date="2021" name="Microb. Physiol.">
        <title>Proteogenomic Insights into the Physiology of Marine, Sulfate-Reducing, Filamentous Desulfonema limicola and Desulfonema magnum.</title>
        <authorList>
            <person name="Schnaars V."/>
            <person name="Wohlbrand L."/>
            <person name="Scheve S."/>
            <person name="Hinrichs C."/>
            <person name="Reinhardt R."/>
            <person name="Rabus R."/>
        </authorList>
    </citation>
    <scope>NUCLEOTIDE SEQUENCE</scope>
    <source>
        <strain evidence="8">4be13</strain>
    </source>
</reference>